<reference evidence="1" key="1">
    <citation type="journal article" date="2019" name="bioRxiv">
        <title>The Genome of the Zebra Mussel, Dreissena polymorpha: A Resource for Invasive Species Research.</title>
        <authorList>
            <person name="McCartney M.A."/>
            <person name="Auch B."/>
            <person name="Kono T."/>
            <person name="Mallez S."/>
            <person name="Zhang Y."/>
            <person name="Obille A."/>
            <person name="Becker A."/>
            <person name="Abrahante J.E."/>
            <person name="Garbe J."/>
            <person name="Badalamenti J.P."/>
            <person name="Herman A."/>
            <person name="Mangelson H."/>
            <person name="Liachko I."/>
            <person name="Sullivan S."/>
            <person name="Sone E.D."/>
            <person name="Koren S."/>
            <person name="Silverstein K.A.T."/>
            <person name="Beckman K.B."/>
            <person name="Gohl D.M."/>
        </authorList>
    </citation>
    <scope>NUCLEOTIDE SEQUENCE</scope>
    <source>
        <strain evidence="1">Duluth1</strain>
        <tissue evidence="1">Whole animal</tissue>
    </source>
</reference>
<accession>A0A9D3Y3I5</accession>
<keyword evidence="2" id="KW-1185">Reference proteome</keyword>
<dbReference type="AlphaFoldDB" id="A0A9D3Y3I5"/>
<comment type="caution">
    <text evidence="1">The sequence shown here is derived from an EMBL/GenBank/DDBJ whole genome shotgun (WGS) entry which is preliminary data.</text>
</comment>
<evidence type="ECO:0000313" key="1">
    <source>
        <dbReference type="EMBL" id="KAH3693062.1"/>
    </source>
</evidence>
<evidence type="ECO:0000313" key="2">
    <source>
        <dbReference type="Proteomes" id="UP000828390"/>
    </source>
</evidence>
<dbReference type="Proteomes" id="UP000828390">
    <property type="component" value="Unassembled WGS sequence"/>
</dbReference>
<sequence>MLALLIMLRDEFEFCFLQVESRRAYWTIQQNWGNVFKPSLVSIQCNAPLARSAKCS</sequence>
<protein>
    <submittedName>
        <fullName evidence="1">Uncharacterized protein</fullName>
    </submittedName>
</protein>
<organism evidence="1 2">
    <name type="scientific">Dreissena polymorpha</name>
    <name type="common">Zebra mussel</name>
    <name type="synonym">Mytilus polymorpha</name>
    <dbReference type="NCBI Taxonomy" id="45954"/>
    <lineage>
        <taxon>Eukaryota</taxon>
        <taxon>Metazoa</taxon>
        <taxon>Spiralia</taxon>
        <taxon>Lophotrochozoa</taxon>
        <taxon>Mollusca</taxon>
        <taxon>Bivalvia</taxon>
        <taxon>Autobranchia</taxon>
        <taxon>Heteroconchia</taxon>
        <taxon>Euheterodonta</taxon>
        <taxon>Imparidentia</taxon>
        <taxon>Neoheterodontei</taxon>
        <taxon>Myida</taxon>
        <taxon>Dreissenoidea</taxon>
        <taxon>Dreissenidae</taxon>
        <taxon>Dreissena</taxon>
    </lineage>
</organism>
<name>A0A9D3Y3I5_DREPO</name>
<gene>
    <name evidence="1" type="ORF">DPMN_193399</name>
</gene>
<dbReference type="EMBL" id="JAIWYP010000018">
    <property type="protein sequence ID" value="KAH3693062.1"/>
    <property type="molecule type" value="Genomic_DNA"/>
</dbReference>
<proteinExistence type="predicted"/>
<reference evidence="1" key="2">
    <citation type="submission" date="2020-11" db="EMBL/GenBank/DDBJ databases">
        <authorList>
            <person name="McCartney M.A."/>
            <person name="Auch B."/>
            <person name="Kono T."/>
            <person name="Mallez S."/>
            <person name="Becker A."/>
            <person name="Gohl D.M."/>
            <person name="Silverstein K.A.T."/>
            <person name="Koren S."/>
            <person name="Bechman K.B."/>
            <person name="Herman A."/>
            <person name="Abrahante J.E."/>
            <person name="Garbe J."/>
        </authorList>
    </citation>
    <scope>NUCLEOTIDE SEQUENCE</scope>
    <source>
        <strain evidence="1">Duluth1</strain>
        <tissue evidence="1">Whole animal</tissue>
    </source>
</reference>